<feature type="domain" description="EF-hand" evidence="1">
    <location>
        <begin position="62"/>
        <end position="120"/>
    </location>
</feature>
<dbReference type="OrthoDB" id="6019271at2759"/>
<protein>
    <submittedName>
        <fullName evidence="2">EF-hand</fullName>
    </submittedName>
</protein>
<keyword evidence="3" id="KW-1185">Reference proteome</keyword>
<dbReference type="EMBL" id="KN716668">
    <property type="protein sequence ID" value="KJH42412.1"/>
    <property type="molecule type" value="Genomic_DNA"/>
</dbReference>
<evidence type="ECO:0000313" key="2">
    <source>
        <dbReference type="EMBL" id="KJH42412.1"/>
    </source>
</evidence>
<sequence length="177" mass="20129">MFSQISDVSGFLEYDRFTDFLQQVIGRNCSLNYSILALTTAVFEAPTFGFSEGAVSQCFSKILALTTAVFEAPTFGFSEGAVSQCFSKDQRVTLNNFLDVFMSDPCPPCVMWLPLLHRMASVEHVYHPVVCDACQVAFILRFIFNQYNDNFYDVLYHVVLKKKTITLNISREDHDEN</sequence>
<evidence type="ECO:0000313" key="3">
    <source>
        <dbReference type="Proteomes" id="UP000053766"/>
    </source>
</evidence>
<dbReference type="Proteomes" id="UP000053766">
    <property type="component" value="Unassembled WGS sequence"/>
</dbReference>
<dbReference type="InterPro" id="IPR050774">
    <property type="entry name" value="KCMF1/Dystrophin"/>
</dbReference>
<gene>
    <name evidence="2" type="ORF">DICVIV_11597</name>
</gene>
<dbReference type="InterPro" id="IPR011992">
    <property type="entry name" value="EF-hand-dom_pair"/>
</dbReference>
<feature type="domain" description="EF-hand" evidence="1">
    <location>
        <begin position="1"/>
        <end position="61"/>
    </location>
</feature>
<dbReference type="AlphaFoldDB" id="A0A0D8XF93"/>
<dbReference type="Pfam" id="PF09069">
    <property type="entry name" value="EF-hand_3"/>
    <property type="match status" value="2"/>
</dbReference>
<dbReference type="PANTHER" id="PTHR12268">
    <property type="entry name" value="E3 UBIQUITIN-PROTEIN LIGASE KCMF1"/>
    <property type="match status" value="1"/>
</dbReference>
<dbReference type="STRING" id="29172.A0A0D8XF93"/>
<dbReference type="GO" id="GO:0099536">
    <property type="term" value="P:synaptic signaling"/>
    <property type="evidence" value="ECO:0007669"/>
    <property type="project" value="TreeGrafter"/>
</dbReference>
<reference evidence="2 3" key="1">
    <citation type="submission" date="2013-11" db="EMBL/GenBank/DDBJ databases">
        <title>Draft genome of the bovine lungworm Dictyocaulus viviparus.</title>
        <authorList>
            <person name="Mitreva M."/>
        </authorList>
    </citation>
    <scope>NUCLEOTIDE SEQUENCE [LARGE SCALE GENOMIC DNA]</scope>
    <source>
        <strain evidence="2 3">HannoverDv2000</strain>
    </source>
</reference>
<proteinExistence type="predicted"/>
<organism evidence="2 3">
    <name type="scientific">Dictyocaulus viviparus</name>
    <name type="common">Bovine lungworm</name>
    <dbReference type="NCBI Taxonomy" id="29172"/>
    <lineage>
        <taxon>Eukaryota</taxon>
        <taxon>Metazoa</taxon>
        <taxon>Ecdysozoa</taxon>
        <taxon>Nematoda</taxon>
        <taxon>Chromadorea</taxon>
        <taxon>Rhabditida</taxon>
        <taxon>Rhabditina</taxon>
        <taxon>Rhabditomorpha</taxon>
        <taxon>Strongyloidea</taxon>
        <taxon>Metastrongylidae</taxon>
        <taxon>Dictyocaulus</taxon>
    </lineage>
</organism>
<reference evidence="3" key="2">
    <citation type="journal article" date="2016" name="Sci. Rep.">
        <title>Dictyocaulus viviparus genome, variome and transcriptome elucidate lungworm biology and support future intervention.</title>
        <authorList>
            <person name="McNulty S.N."/>
            <person name="Strube C."/>
            <person name="Rosa B.A."/>
            <person name="Martin J.C."/>
            <person name="Tyagi R."/>
            <person name="Choi Y.J."/>
            <person name="Wang Q."/>
            <person name="Hallsworth Pepin K."/>
            <person name="Zhang X."/>
            <person name="Ozersky P."/>
            <person name="Wilson R.K."/>
            <person name="Sternberg P.W."/>
            <person name="Gasser R.B."/>
            <person name="Mitreva M."/>
        </authorList>
    </citation>
    <scope>NUCLEOTIDE SEQUENCE [LARGE SCALE GENOMIC DNA]</scope>
    <source>
        <strain evidence="3">HannoverDv2000</strain>
    </source>
</reference>
<dbReference type="SUPFAM" id="SSF47473">
    <property type="entry name" value="EF-hand"/>
    <property type="match status" value="1"/>
</dbReference>
<name>A0A0D8XF93_DICVI</name>
<dbReference type="GO" id="GO:0045202">
    <property type="term" value="C:synapse"/>
    <property type="evidence" value="ECO:0007669"/>
    <property type="project" value="TreeGrafter"/>
</dbReference>
<evidence type="ECO:0000259" key="1">
    <source>
        <dbReference type="Pfam" id="PF09069"/>
    </source>
</evidence>
<accession>A0A0D8XF93</accession>
<dbReference type="GO" id="GO:0005886">
    <property type="term" value="C:plasma membrane"/>
    <property type="evidence" value="ECO:0007669"/>
    <property type="project" value="TreeGrafter"/>
</dbReference>
<dbReference type="InterPro" id="IPR015154">
    <property type="entry name" value="EF-hand_dom_typ2"/>
</dbReference>
<dbReference type="PANTHER" id="PTHR12268:SF27">
    <property type="entry name" value="DYSTROBREVIN, ISOFORM F"/>
    <property type="match status" value="1"/>
</dbReference>